<reference evidence="2" key="1">
    <citation type="journal article" date="2019" name="Environ. Microbiol.">
        <title>Fungal ecological strategies reflected in gene transcription - a case study of two litter decomposers.</title>
        <authorList>
            <person name="Barbi F."/>
            <person name="Kohler A."/>
            <person name="Barry K."/>
            <person name="Baskaran P."/>
            <person name="Daum C."/>
            <person name="Fauchery L."/>
            <person name="Ihrmark K."/>
            <person name="Kuo A."/>
            <person name="LaButti K."/>
            <person name="Lipzen A."/>
            <person name="Morin E."/>
            <person name="Grigoriev I.V."/>
            <person name="Henrissat B."/>
            <person name="Lindahl B."/>
            <person name="Martin F."/>
        </authorList>
    </citation>
    <scope>NUCLEOTIDE SEQUENCE</scope>
    <source>
        <strain evidence="2">JB14</strain>
    </source>
</reference>
<evidence type="ECO:0000256" key="1">
    <source>
        <dbReference type="SAM" id="MobiDB-lite"/>
    </source>
</evidence>
<organism evidence="2 3">
    <name type="scientific">Gymnopus androsaceus JB14</name>
    <dbReference type="NCBI Taxonomy" id="1447944"/>
    <lineage>
        <taxon>Eukaryota</taxon>
        <taxon>Fungi</taxon>
        <taxon>Dikarya</taxon>
        <taxon>Basidiomycota</taxon>
        <taxon>Agaricomycotina</taxon>
        <taxon>Agaricomycetes</taxon>
        <taxon>Agaricomycetidae</taxon>
        <taxon>Agaricales</taxon>
        <taxon>Marasmiineae</taxon>
        <taxon>Omphalotaceae</taxon>
        <taxon>Gymnopus</taxon>
    </lineage>
</organism>
<gene>
    <name evidence="2" type="ORF">BT96DRAFT_1003708</name>
</gene>
<protein>
    <submittedName>
        <fullName evidence="2">Uncharacterized protein</fullName>
    </submittedName>
</protein>
<evidence type="ECO:0000313" key="3">
    <source>
        <dbReference type="Proteomes" id="UP000799118"/>
    </source>
</evidence>
<sequence>MILGVCQEHGGSCLLEFHSIVEPKTLLQCLHNESVHLASEATVMAITLLTGEPKDYSACPFSIQAVQQSQSQFFRTLYYIASNGAANQCCTASSLTLTHKLSPEDNIYAPLSLLRLLNLLCGQGGLLRLSIYNVAITDSILKLHLMHLKFMTEEIAASLLAPNDRQDVTLMVRLLKALASLPGLPNSASPTMKATQCILTLLGELYRHLLNAYLNNIQSGRGESCRLKVKSISEAVDGEISSKYDHDHINPITWHGDVLVQNVVLVSCWDEGQKIAEVQLWKAGVEPPFDRMEHEGGYDILCPLGDNKILLVSDLGVREANEAEDEAYNFNGPTEPVSSLLTSKFSSEAPSLRSFTDTELEPEIEDVAGEQESTESNGLRPTAWVADPVDGADTKMIHKSTILCIYSSPLHSPDSTNRTWRVCGYSKYSDPALPDGFDMSQVEDSNIISVEDPAVTLLKCEGHAFLAVVKLGTIKCNSCSTLSLPVNVLHEPNVEVDGQIMSLKMINGHHHPLQPDWELRGQLESTTKGMLKNIPGHMIEPVNPELGRSSHDPTAGETYVFHTNELRGIAAILAECLQQDIADGKLTEFPRTVSFPYRTTTTCPLCPTNAPAVWKYNLEKHISVSHHGAMVNLYKNLFDVDTVEHTLMKKVFDTKPWAKKSKVKSNELAISEGYSTGMVLRYAGIESNNATRLVIGQEYGGEDDHDMQDAHEGSSDIWNTNLGEDNNLYGGDPMTVSENKDEPIIQKQVSDNPIPDDFQEAEPLKMDANLELSPTDTNPH</sequence>
<accession>A0A6A4GUX9</accession>
<dbReference type="AlphaFoldDB" id="A0A6A4GUX9"/>
<dbReference type="OrthoDB" id="2691851at2759"/>
<name>A0A6A4GUX9_9AGAR</name>
<keyword evidence="3" id="KW-1185">Reference proteome</keyword>
<dbReference type="Proteomes" id="UP000799118">
    <property type="component" value="Unassembled WGS sequence"/>
</dbReference>
<dbReference type="EMBL" id="ML769718">
    <property type="protein sequence ID" value="KAE9388944.1"/>
    <property type="molecule type" value="Genomic_DNA"/>
</dbReference>
<proteinExistence type="predicted"/>
<feature type="region of interest" description="Disordered" evidence="1">
    <location>
        <begin position="700"/>
        <end position="780"/>
    </location>
</feature>
<evidence type="ECO:0000313" key="2">
    <source>
        <dbReference type="EMBL" id="KAE9388944.1"/>
    </source>
</evidence>